<dbReference type="EMBL" id="CAUYUJ010021936">
    <property type="protein sequence ID" value="CAK0907935.1"/>
    <property type="molecule type" value="Genomic_DNA"/>
</dbReference>
<name>A0ABN9Y5T9_9DINO</name>
<sequence>MFLPLGPSGPSIRKWRTSLGERCVPCAFFWSQRLVNGMRTSYVLHCMKRCDPHFSTNSNLSSSRFSNKSLNVSTIATATRATTAYCHQCFSKHGPRASTN</sequence>
<evidence type="ECO:0000313" key="1">
    <source>
        <dbReference type="EMBL" id="CAK0907935.1"/>
    </source>
</evidence>
<gene>
    <name evidence="1" type="ORF">PCOR1329_LOCUS82771</name>
</gene>
<accession>A0ABN9Y5T9</accession>
<protein>
    <submittedName>
        <fullName evidence="1">Uncharacterized protein</fullName>
    </submittedName>
</protein>
<evidence type="ECO:0000313" key="2">
    <source>
        <dbReference type="Proteomes" id="UP001189429"/>
    </source>
</evidence>
<proteinExistence type="predicted"/>
<comment type="caution">
    <text evidence="1">The sequence shown here is derived from an EMBL/GenBank/DDBJ whole genome shotgun (WGS) entry which is preliminary data.</text>
</comment>
<keyword evidence="2" id="KW-1185">Reference proteome</keyword>
<dbReference type="Proteomes" id="UP001189429">
    <property type="component" value="Unassembled WGS sequence"/>
</dbReference>
<reference evidence="1" key="1">
    <citation type="submission" date="2023-10" db="EMBL/GenBank/DDBJ databases">
        <authorList>
            <person name="Chen Y."/>
            <person name="Shah S."/>
            <person name="Dougan E. K."/>
            <person name="Thang M."/>
            <person name="Chan C."/>
        </authorList>
    </citation>
    <scope>NUCLEOTIDE SEQUENCE [LARGE SCALE GENOMIC DNA]</scope>
</reference>
<organism evidence="1 2">
    <name type="scientific">Prorocentrum cordatum</name>
    <dbReference type="NCBI Taxonomy" id="2364126"/>
    <lineage>
        <taxon>Eukaryota</taxon>
        <taxon>Sar</taxon>
        <taxon>Alveolata</taxon>
        <taxon>Dinophyceae</taxon>
        <taxon>Prorocentrales</taxon>
        <taxon>Prorocentraceae</taxon>
        <taxon>Prorocentrum</taxon>
    </lineage>
</organism>